<dbReference type="FunFam" id="1.25.40.180:FF:000029">
    <property type="entry name" value="Nuclear cap-binding protein"/>
    <property type="match status" value="1"/>
</dbReference>
<proteinExistence type="inferred from homology"/>
<reference evidence="7" key="1">
    <citation type="submission" date="2020-06" db="EMBL/GenBank/DDBJ databases">
        <authorList>
            <person name="Li T."/>
            <person name="Hu X."/>
            <person name="Zhang T."/>
            <person name="Song X."/>
            <person name="Zhang H."/>
            <person name="Dai N."/>
            <person name="Sheng W."/>
            <person name="Hou X."/>
            <person name="Wei L."/>
        </authorList>
    </citation>
    <scope>NUCLEOTIDE SEQUENCE</scope>
    <source>
        <strain evidence="7">3651</strain>
        <tissue evidence="7">Leaf</tissue>
    </source>
</reference>
<evidence type="ECO:0000256" key="3">
    <source>
        <dbReference type="ARBA" id="ARBA00022664"/>
    </source>
</evidence>
<comment type="similarity">
    <text evidence="2">Belongs to the NCBP1 family.</text>
</comment>
<dbReference type="EMBL" id="JACGWO010000001">
    <property type="protein sequence ID" value="KAK4439556.1"/>
    <property type="molecule type" value="Genomic_DNA"/>
</dbReference>
<dbReference type="AlphaFoldDB" id="A0AAE1Z069"/>
<dbReference type="SUPFAM" id="SSF48371">
    <property type="entry name" value="ARM repeat"/>
    <property type="match status" value="3"/>
</dbReference>
<evidence type="ECO:0000313" key="8">
    <source>
        <dbReference type="Proteomes" id="UP001293254"/>
    </source>
</evidence>
<dbReference type="GO" id="GO:0005634">
    <property type="term" value="C:nucleus"/>
    <property type="evidence" value="ECO:0007669"/>
    <property type="project" value="UniProtKB-SubCell"/>
</dbReference>
<evidence type="ECO:0000313" key="7">
    <source>
        <dbReference type="EMBL" id="KAK4439556.1"/>
    </source>
</evidence>
<sequence length="650" mass="73848">MQMGIQGQAGTQFWDEKLQNELAEGRVSGTAFDSPFRSRNDSWRSLVLQSEREAAPEYGGNADYKDQLFLLQCAEQLPHKIPLYGTLVGLLNLEDEDFVRKVLENTHGNLQVALDNGNCNRIRILIRFLTALMCSKVLQPSALVVLFETLLSSAATTVDEDKGNPSWQACADFYITCILSCLPWGGAELAEQNPEEMDRVMMGIQAYMSIRRHVSDSGCSPFEYIDDKNQGDGGNDFLEDLWSRVQDLSNKGWKLDSVPRPHLSFEPQLVAGKSHDFGPLNCPELPDPPTSATGIAYGKQKHEAELKYPQRIRRLNIFPATKTEDLQPIDRFVVEEYLLDVLFFLNGCRKECASSMVGLPVPFRYEYLMAETIFSQILLLPQPPFKPIYYTLVIMDLCKALPGAFPAVVAGAVRSLFDKIADLDMECRTRLILWFSHHLSNFQFIWPWEEWAYVLDLPKWHHNECFVQEVLEREVRLSYWDKIKQSIESAPALEELLPPKGTANFTYSAEDGDQTERGLSTELNGMVKERVTSREIISWIEDQLLPAHGLDVTLRVVIQTLLNIGSKSFTHLITVLERYGKSLQGCARIRTASYADSEVSSFWKNNAQMTAIAIDRMMGYRLISNVAIVRWVFSSSNVNQFHVSDRLWEV</sequence>
<evidence type="ECO:0000256" key="4">
    <source>
        <dbReference type="ARBA" id="ARBA00023187"/>
    </source>
</evidence>
<dbReference type="InterPro" id="IPR003890">
    <property type="entry name" value="MIF4G-like_typ-3"/>
</dbReference>
<evidence type="ECO:0000256" key="1">
    <source>
        <dbReference type="ARBA" id="ARBA00004123"/>
    </source>
</evidence>
<gene>
    <name evidence="7" type="ORF">Salat_0290500</name>
</gene>
<dbReference type="GO" id="GO:0006397">
    <property type="term" value="P:mRNA processing"/>
    <property type="evidence" value="ECO:0007669"/>
    <property type="project" value="UniProtKB-KW"/>
</dbReference>
<name>A0AAE1Z069_9LAMI</name>
<dbReference type="GO" id="GO:0008380">
    <property type="term" value="P:RNA splicing"/>
    <property type="evidence" value="ECO:0007669"/>
    <property type="project" value="UniProtKB-KW"/>
</dbReference>
<dbReference type="Pfam" id="PF09088">
    <property type="entry name" value="MIF4G_like"/>
    <property type="match status" value="1"/>
</dbReference>
<dbReference type="PANTHER" id="PTHR12412">
    <property type="entry name" value="CAP BINDING PROTEIN"/>
    <property type="match status" value="1"/>
</dbReference>
<protein>
    <submittedName>
        <fullName evidence="7">Nuclear cap-binding protein subunit</fullName>
    </submittedName>
</protein>
<evidence type="ECO:0000256" key="2">
    <source>
        <dbReference type="ARBA" id="ARBA00007413"/>
    </source>
</evidence>
<dbReference type="InterPro" id="IPR016024">
    <property type="entry name" value="ARM-type_fold"/>
</dbReference>
<dbReference type="GO" id="GO:0005846">
    <property type="term" value="C:nuclear cap binding complex"/>
    <property type="evidence" value="ECO:0007669"/>
    <property type="project" value="InterPro"/>
</dbReference>
<dbReference type="Gene3D" id="1.25.40.180">
    <property type="match status" value="3"/>
</dbReference>
<keyword evidence="3" id="KW-0507">mRNA processing</keyword>
<reference evidence="7" key="2">
    <citation type="journal article" date="2024" name="Plant">
        <title>Genomic evolution and insights into agronomic trait innovations of Sesamum species.</title>
        <authorList>
            <person name="Miao H."/>
            <person name="Wang L."/>
            <person name="Qu L."/>
            <person name="Liu H."/>
            <person name="Sun Y."/>
            <person name="Le M."/>
            <person name="Wang Q."/>
            <person name="Wei S."/>
            <person name="Zheng Y."/>
            <person name="Lin W."/>
            <person name="Duan Y."/>
            <person name="Cao H."/>
            <person name="Xiong S."/>
            <person name="Wang X."/>
            <person name="Wei L."/>
            <person name="Li C."/>
            <person name="Ma Q."/>
            <person name="Ju M."/>
            <person name="Zhao R."/>
            <person name="Li G."/>
            <person name="Mu C."/>
            <person name="Tian Q."/>
            <person name="Mei H."/>
            <person name="Zhang T."/>
            <person name="Gao T."/>
            <person name="Zhang H."/>
        </authorList>
    </citation>
    <scope>NUCLEOTIDE SEQUENCE</scope>
    <source>
        <strain evidence="7">3651</strain>
    </source>
</reference>
<comment type="subcellular location">
    <subcellularLocation>
        <location evidence="1">Nucleus</location>
    </subcellularLocation>
</comment>
<dbReference type="Pfam" id="PF02854">
    <property type="entry name" value="MIF4G"/>
    <property type="match status" value="1"/>
</dbReference>
<dbReference type="SMART" id="SM00543">
    <property type="entry name" value="MIF4G"/>
    <property type="match status" value="1"/>
</dbReference>
<evidence type="ECO:0000256" key="5">
    <source>
        <dbReference type="ARBA" id="ARBA00023242"/>
    </source>
</evidence>
<keyword evidence="8" id="KW-1185">Reference proteome</keyword>
<accession>A0AAE1Z069</accession>
<feature type="domain" description="MIF4G" evidence="6">
    <location>
        <begin position="32"/>
        <end position="249"/>
    </location>
</feature>
<dbReference type="InterPro" id="IPR015172">
    <property type="entry name" value="MIF4G-like_typ-1"/>
</dbReference>
<organism evidence="7 8">
    <name type="scientific">Sesamum alatum</name>
    <dbReference type="NCBI Taxonomy" id="300844"/>
    <lineage>
        <taxon>Eukaryota</taxon>
        <taxon>Viridiplantae</taxon>
        <taxon>Streptophyta</taxon>
        <taxon>Embryophyta</taxon>
        <taxon>Tracheophyta</taxon>
        <taxon>Spermatophyta</taxon>
        <taxon>Magnoliopsida</taxon>
        <taxon>eudicotyledons</taxon>
        <taxon>Gunneridae</taxon>
        <taxon>Pentapetalae</taxon>
        <taxon>asterids</taxon>
        <taxon>lamiids</taxon>
        <taxon>Lamiales</taxon>
        <taxon>Pedaliaceae</taxon>
        <taxon>Sesamum</taxon>
    </lineage>
</organism>
<dbReference type="PANTHER" id="PTHR12412:SF2">
    <property type="entry name" value="NUCLEAR CAP-BINDING PROTEIN SUBUNIT 1"/>
    <property type="match status" value="1"/>
</dbReference>
<keyword evidence="4" id="KW-0508">mRNA splicing</keyword>
<dbReference type="GO" id="GO:0006406">
    <property type="term" value="P:mRNA export from nucleus"/>
    <property type="evidence" value="ECO:0007669"/>
    <property type="project" value="InterPro"/>
</dbReference>
<keyword evidence="5" id="KW-0539">Nucleus</keyword>
<dbReference type="Proteomes" id="UP001293254">
    <property type="component" value="Unassembled WGS sequence"/>
</dbReference>
<comment type="caution">
    <text evidence="7">The sequence shown here is derived from an EMBL/GenBank/DDBJ whole genome shotgun (WGS) entry which is preliminary data.</text>
</comment>
<evidence type="ECO:0000259" key="6">
    <source>
        <dbReference type="SMART" id="SM00543"/>
    </source>
</evidence>
<dbReference type="GO" id="GO:0000184">
    <property type="term" value="P:nuclear-transcribed mRNA catabolic process, nonsense-mediated decay"/>
    <property type="evidence" value="ECO:0007669"/>
    <property type="project" value="TreeGrafter"/>
</dbReference>
<dbReference type="GO" id="GO:0000339">
    <property type="term" value="F:RNA cap binding"/>
    <property type="evidence" value="ECO:0007669"/>
    <property type="project" value="InterPro"/>
</dbReference>
<dbReference type="GO" id="GO:0003729">
    <property type="term" value="F:mRNA binding"/>
    <property type="evidence" value="ECO:0007669"/>
    <property type="project" value="TreeGrafter"/>
</dbReference>
<dbReference type="InterPro" id="IPR015174">
    <property type="entry name" value="MIF4G-like_typ-2"/>
</dbReference>
<dbReference type="InterPro" id="IPR027159">
    <property type="entry name" value="CBP80"/>
</dbReference>
<dbReference type="Pfam" id="PF09090">
    <property type="entry name" value="MIF4G_like_2"/>
    <property type="match status" value="1"/>
</dbReference>